<keyword evidence="9" id="KW-1185">Reference proteome</keyword>
<evidence type="ECO:0000256" key="2">
    <source>
        <dbReference type="ARBA" id="ARBA00022692"/>
    </source>
</evidence>
<evidence type="ECO:0000256" key="3">
    <source>
        <dbReference type="ARBA" id="ARBA00022989"/>
    </source>
</evidence>
<evidence type="ECO:0000313" key="9">
    <source>
        <dbReference type="Proteomes" id="UP000594042"/>
    </source>
</evidence>
<evidence type="ECO:0000256" key="6">
    <source>
        <dbReference type="ARBA" id="ARBA00023316"/>
    </source>
</evidence>
<comment type="function">
    <text evidence="7">Functions as a peptidoglycan terminase that cleaves nascent peptidoglycan strands endolytically to terminate their elongation.</text>
</comment>
<gene>
    <name evidence="7" type="primary">mltG</name>
    <name evidence="8" type="ORF">Cop2CBH44_07700</name>
</gene>
<keyword evidence="5 7" id="KW-0456">Lyase</keyword>
<proteinExistence type="inferred from homology"/>
<protein>
    <recommendedName>
        <fullName evidence="7">Endolytic murein transglycosylase</fullName>
        <ecNumber evidence="7">4.2.2.29</ecNumber>
    </recommendedName>
    <alternativeName>
        <fullName evidence="7">Peptidoglycan lytic transglycosylase</fullName>
    </alternativeName>
    <alternativeName>
        <fullName evidence="7">Peptidoglycan polymerization terminase</fullName>
    </alternativeName>
</protein>
<dbReference type="AlphaFoldDB" id="A0A7G1HY07"/>
<feature type="transmembrane region" description="Helical" evidence="7">
    <location>
        <begin position="12"/>
        <end position="34"/>
    </location>
</feature>
<dbReference type="EMBL" id="AP023322">
    <property type="protein sequence ID" value="BCI62417.1"/>
    <property type="molecule type" value="Genomic_DNA"/>
</dbReference>
<dbReference type="GO" id="GO:0005886">
    <property type="term" value="C:plasma membrane"/>
    <property type="evidence" value="ECO:0007669"/>
    <property type="project" value="UniProtKB-SubCell"/>
</dbReference>
<dbReference type="CDD" id="cd08010">
    <property type="entry name" value="MltG_like"/>
    <property type="match status" value="1"/>
</dbReference>
<dbReference type="Proteomes" id="UP000594042">
    <property type="component" value="Chromosome"/>
</dbReference>
<keyword evidence="1 7" id="KW-1003">Cell membrane</keyword>
<dbReference type="KEGG" id="copr:Cop2CBH44_07700"/>
<comment type="subcellular location">
    <subcellularLocation>
        <location evidence="7">Cell membrane</location>
        <topology evidence="7">Single-pass membrane protein</topology>
    </subcellularLocation>
</comment>
<dbReference type="InterPro" id="IPR003770">
    <property type="entry name" value="MLTG-like"/>
</dbReference>
<dbReference type="NCBIfam" id="TIGR00247">
    <property type="entry name" value="endolytic transglycosylase MltG"/>
    <property type="match status" value="1"/>
</dbReference>
<keyword evidence="6 7" id="KW-0961">Cell wall biogenesis/degradation</keyword>
<keyword evidence="4 7" id="KW-0472">Membrane</keyword>
<dbReference type="GO" id="GO:0009252">
    <property type="term" value="P:peptidoglycan biosynthetic process"/>
    <property type="evidence" value="ECO:0007669"/>
    <property type="project" value="UniProtKB-UniRule"/>
</dbReference>
<evidence type="ECO:0000313" key="8">
    <source>
        <dbReference type="EMBL" id="BCI62417.1"/>
    </source>
</evidence>
<accession>A0A7G1HY07</accession>
<reference evidence="9" key="1">
    <citation type="submission" date="2020-07" db="EMBL/GenBank/DDBJ databases">
        <title>Complete genome sequencing of Coprobacter sp. strain 2CBH44.</title>
        <authorList>
            <person name="Sakamoto M."/>
            <person name="Murakami T."/>
            <person name="Mori H."/>
        </authorList>
    </citation>
    <scope>NUCLEOTIDE SEQUENCE [LARGE SCALE GENOMIC DNA]</scope>
    <source>
        <strain evidence="9">2CBH44</strain>
    </source>
</reference>
<sequence length="350" mass="40575">MAKKKKKSKNVLKKIIFVFSSIIVFLLIGAGIIWKRYLVDSVTEKSFWIYIDKSSTLENVLEDLSQNIAPSEVRRIARMAKLNNYNPKNQPGAYRIDPQMGAFKVYRKLSHGIQNPIRFTFNNLRTKEELAERIGNSFMISKSDVLALLNNPSVATDYGFDRYTFVSMFIPDTYEMYWTISSRRFLDKMYDEYVKFWNEERKKKASEIGLTLQGVSTLASIVEEETKAKDEMKVVAGLYLNRLKKGMLLQADPTVKFAINDFGVKRILHEHLNIDSPYNTYKNLGLPPGPIRIPSKAAIEAVLNYEHHDYIYMCAKEDFSGRHNFATTYTEHLKNALRYQKALNKRNIMK</sequence>
<dbReference type="EC" id="4.2.2.29" evidence="7"/>
<keyword evidence="2 7" id="KW-0812">Transmembrane</keyword>
<name>A0A7G1HY07_9BACT</name>
<comment type="similarity">
    <text evidence="7">Belongs to the transglycosylase MltG family.</text>
</comment>
<dbReference type="Pfam" id="PF02618">
    <property type="entry name" value="YceG"/>
    <property type="match status" value="1"/>
</dbReference>
<organism evidence="8 9">
    <name type="scientific">Coprobacter secundus subsp. similis</name>
    <dbReference type="NCBI Taxonomy" id="2751153"/>
    <lineage>
        <taxon>Bacteria</taxon>
        <taxon>Pseudomonadati</taxon>
        <taxon>Bacteroidota</taxon>
        <taxon>Bacteroidia</taxon>
        <taxon>Bacteroidales</taxon>
        <taxon>Barnesiellaceae</taxon>
        <taxon>Coprobacter</taxon>
    </lineage>
</organism>
<dbReference type="GO" id="GO:0008932">
    <property type="term" value="F:lytic endotransglycosylase activity"/>
    <property type="evidence" value="ECO:0007669"/>
    <property type="project" value="UniProtKB-UniRule"/>
</dbReference>
<evidence type="ECO:0000256" key="5">
    <source>
        <dbReference type="ARBA" id="ARBA00023239"/>
    </source>
</evidence>
<dbReference type="PANTHER" id="PTHR30518">
    <property type="entry name" value="ENDOLYTIC MUREIN TRANSGLYCOSYLASE"/>
    <property type="match status" value="1"/>
</dbReference>
<evidence type="ECO:0000256" key="1">
    <source>
        <dbReference type="ARBA" id="ARBA00022475"/>
    </source>
</evidence>
<keyword evidence="3 7" id="KW-1133">Transmembrane helix</keyword>
<dbReference type="PANTHER" id="PTHR30518:SF2">
    <property type="entry name" value="ENDOLYTIC MUREIN TRANSGLYCOSYLASE"/>
    <property type="match status" value="1"/>
</dbReference>
<evidence type="ECO:0000256" key="4">
    <source>
        <dbReference type="ARBA" id="ARBA00023136"/>
    </source>
</evidence>
<feature type="site" description="Important for catalytic activity" evidence="7">
    <location>
        <position position="225"/>
    </location>
</feature>
<dbReference type="Gene3D" id="3.30.160.60">
    <property type="entry name" value="Classic Zinc Finger"/>
    <property type="match status" value="1"/>
</dbReference>
<comment type="catalytic activity">
    <reaction evidence="7">
        <text>a peptidoglycan chain = a peptidoglycan chain with N-acetyl-1,6-anhydromuramyl-[peptide] at the reducing end + a peptidoglycan chain with N-acetylglucosamine at the non-reducing end.</text>
        <dbReference type="EC" id="4.2.2.29"/>
    </reaction>
</comment>
<evidence type="ECO:0000256" key="7">
    <source>
        <dbReference type="HAMAP-Rule" id="MF_02065"/>
    </source>
</evidence>
<dbReference type="GO" id="GO:0071555">
    <property type="term" value="P:cell wall organization"/>
    <property type="evidence" value="ECO:0007669"/>
    <property type="project" value="UniProtKB-KW"/>
</dbReference>
<dbReference type="HAMAP" id="MF_02065">
    <property type="entry name" value="MltG"/>
    <property type="match status" value="1"/>
</dbReference>
<dbReference type="RefSeq" id="WP_200755574.1">
    <property type="nucleotide sequence ID" value="NZ_AP023322.1"/>
</dbReference>